<protein>
    <recommendedName>
        <fullName evidence="9">ABC transmembrane type-2 domain-containing protein</fullName>
    </recommendedName>
</protein>
<feature type="transmembrane region" description="Helical" evidence="8">
    <location>
        <begin position="243"/>
        <end position="264"/>
    </location>
</feature>
<dbReference type="OrthoDB" id="266913at2"/>
<organism evidence="10 11">
    <name type="scientific">Erysipelothrix larvae</name>
    <dbReference type="NCBI Taxonomy" id="1514105"/>
    <lineage>
        <taxon>Bacteria</taxon>
        <taxon>Bacillati</taxon>
        <taxon>Bacillota</taxon>
        <taxon>Erysipelotrichia</taxon>
        <taxon>Erysipelotrichales</taxon>
        <taxon>Erysipelotrichaceae</taxon>
        <taxon>Erysipelothrix</taxon>
    </lineage>
</organism>
<evidence type="ECO:0000313" key="11">
    <source>
        <dbReference type="Proteomes" id="UP000063781"/>
    </source>
</evidence>
<feature type="domain" description="ABC transmembrane type-2" evidence="9">
    <location>
        <begin position="127"/>
        <end position="357"/>
    </location>
</feature>
<feature type="transmembrane region" description="Helical" evidence="8">
    <location>
        <begin position="166"/>
        <end position="187"/>
    </location>
</feature>
<dbReference type="InterPro" id="IPR013525">
    <property type="entry name" value="ABC2_TM"/>
</dbReference>
<feature type="transmembrane region" description="Helical" evidence="8">
    <location>
        <begin position="208"/>
        <end position="231"/>
    </location>
</feature>
<evidence type="ECO:0000256" key="7">
    <source>
        <dbReference type="ARBA" id="ARBA00023136"/>
    </source>
</evidence>
<evidence type="ECO:0000256" key="8">
    <source>
        <dbReference type="SAM" id="Phobius"/>
    </source>
</evidence>
<keyword evidence="4" id="KW-1003">Cell membrane</keyword>
<keyword evidence="5 8" id="KW-0812">Transmembrane</keyword>
<evidence type="ECO:0000256" key="6">
    <source>
        <dbReference type="ARBA" id="ARBA00022989"/>
    </source>
</evidence>
<dbReference type="PANTHER" id="PTHR30294:SF38">
    <property type="entry name" value="TRANSPORT PERMEASE PROTEIN"/>
    <property type="match status" value="1"/>
</dbReference>
<dbReference type="Pfam" id="PF12698">
    <property type="entry name" value="ABC2_membrane_3"/>
    <property type="match status" value="1"/>
</dbReference>
<feature type="transmembrane region" description="Helical" evidence="8">
    <location>
        <begin position="276"/>
        <end position="295"/>
    </location>
</feature>
<dbReference type="Proteomes" id="UP000063781">
    <property type="component" value="Chromosome"/>
</dbReference>
<dbReference type="EMBL" id="CP013213">
    <property type="protein sequence ID" value="AMC93223.1"/>
    <property type="molecule type" value="Genomic_DNA"/>
</dbReference>
<dbReference type="GO" id="GO:0005886">
    <property type="term" value="C:plasma membrane"/>
    <property type="evidence" value="ECO:0007669"/>
    <property type="project" value="UniProtKB-SubCell"/>
</dbReference>
<dbReference type="RefSeq" id="WP_067631783.1">
    <property type="nucleotide sequence ID" value="NZ_CP013213.1"/>
</dbReference>
<dbReference type="InterPro" id="IPR047817">
    <property type="entry name" value="ABC2_TM_bact-type"/>
</dbReference>
<evidence type="ECO:0000313" key="10">
    <source>
        <dbReference type="EMBL" id="AMC93223.1"/>
    </source>
</evidence>
<dbReference type="STRING" id="1514105.AOC36_04320"/>
<feature type="transmembrane region" description="Helical" evidence="8">
    <location>
        <begin position="332"/>
        <end position="351"/>
    </location>
</feature>
<evidence type="ECO:0000256" key="1">
    <source>
        <dbReference type="ARBA" id="ARBA00004651"/>
    </source>
</evidence>
<name>A0A109UGX2_9FIRM</name>
<feature type="transmembrane region" description="Helical" evidence="8">
    <location>
        <begin position="16"/>
        <end position="36"/>
    </location>
</feature>
<keyword evidence="6 8" id="KW-1133">Transmembrane helix</keyword>
<keyword evidence="7 8" id="KW-0472">Membrane</keyword>
<dbReference type="AlphaFoldDB" id="A0A109UGX2"/>
<gene>
    <name evidence="10" type="ORF">AOC36_04320</name>
</gene>
<reference evidence="10 11" key="1">
    <citation type="submission" date="2015-10" db="EMBL/GenBank/DDBJ databases">
        <title>Erysipelothrix larvae sp. LV19 isolated from the larval gut of the rhinoceros beetle, Trypoxylus dichotomus.</title>
        <authorList>
            <person name="Lim S."/>
            <person name="Kim B.-C."/>
        </authorList>
    </citation>
    <scope>NUCLEOTIDE SEQUENCE [LARGE SCALE GENOMIC DNA]</scope>
    <source>
        <strain evidence="10 11">LV19</strain>
    </source>
</reference>
<dbReference type="GO" id="GO:0140359">
    <property type="term" value="F:ABC-type transporter activity"/>
    <property type="evidence" value="ECO:0007669"/>
    <property type="project" value="InterPro"/>
</dbReference>
<evidence type="ECO:0000256" key="5">
    <source>
        <dbReference type="ARBA" id="ARBA00022692"/>
    </source>
</evidence>
<keyword evidence="3" id="KW-0813">Transport</keyword>
<evidence type="ECO:0000256" key="3">
    <source>
        <dbReference type="ARBA" id="ARBA00022448"/>
    </source>
</evidence>
<sequence length="357" mass="39719">MITVLRHQMLRLVREPLLLISFLLMTIIFVFTMVGANNDQTHTIPVYSSTLSQEALQEKVELLNADSPYIFEIESKEAIETRIQSSDIPFALSLESSNFKVLVGQESQLQTGVSQHVENVYRTQLTLDQVQEAMDDIVITQKEIVSASVSTLKDSVTNIQSSSASILVGLTLYFSALTILSSLTNVTQEKITGTWNRMILSPLKKTQIYSGILIQYFMIGVFQILACFFIFKHFFNFDFGNQYGSILMVVGAFVFVIVSLGILIISMVNSPQQLQVVIPIFATAFAMLGGAFWPLEIVTNNILLSLAKVTPIYYGMEGLKGAILLNQGLSQMVFPVSIMAFMGVLFMGVGLNKMERK</sequence>
<evidence type="ECO:0000256" key="2">
    <source>
        <dbReference type="ARBA" id="ARBA00007783"/>
    </source>
</evidence>
<dbReference type="InterPro" id="IPR051449">
    <property type="entry name" value="ABC-2_transporter_component"/>
</dbReference>
<dbReference type="KEGG" id="erl:AOC36_04320"/>
<dbReference type="PANTHER" id="PTHR30294">
    <property type="entry name" value="MEMBRANE COMPONENT OF ABC TRANSPORTER YHHJ-RELATED"/>
    <property type="match status" value="1"/>
</dbReference>
<proteinExistence type="inferred from homology"/>
<evidence type="ECO:0000259" key="9">
    <source>
        <dbReference type="PROSITE" id="PS51012"/>
    </source>
</evidence>
<comment type="similarity">
    <text evidence="2">Belongs to the ABC-2 integral membrane protein family.</text>
</comment>
<keyword evidence="11" id="KW-1185">Reference proteome</keyword>
<dbReference type="PROSITE" id="PS51012">
    <property type="entry name" value="ABC_TM2"/>
    <property type="match status" value="1"/>
</dbReference>
<evidence type="ECO:0000256" key="4">
    <source>
        <dbReference type="ARBA" id="ARBA00022475"/>
    </source>
</evidence>
<accession>A0A109UGX2</accession>
<comment type="subcellular location">
    <subcellularLocation>
        <location evidence="1">Cell membrane</location>
        <topology evidence="1">Multi-pass membrane protein</topology>
    </subcellularLocation>
</comment>